<dbReference type="EMBL" id="KB206474">
    <property type="protein sequence ID" value="ELP91180.1"/>
    <property type="molecule type" value="Genomic_DNA"/>
</dbReference>
<dbReference type="PANTHER" id="PTHR47981">
    <property type="entry name" value="RAB FAMILY"/>
    <property type="match status" value="1"/>
</dbReference>
<keyword evidence="4" id="KW-0342">GTP-binding</keyword>
<dbReference type="NCBIfam" id="TIGR00231">
    <property type="entry name" value="small_GTP"/>
    <property type="match status" value="1"/>
</dbReference>
<dbReference type="GO" id="GO:0005525">
    <property type="term" value="F:GTP binding"/>
    <property type="evidence" value="ECO:0007669"/>
    <property type="project" value="UniProtKB-KW"/>
</dbReference>
<reference evidence="5 6" key="1">
    <citation type="submission" date="2012-10" db="EMBL/GenBank/DDBJ databases">
        <authorList>
            <person name="Zafar N."/>
            <person name="Inman J."/>
            <person name="Hall N."/>
            <person name="Lorenzi H."/>
            <person name="Caler E."/>
        </authorList>
    </citation>
    <scope>NUCLEOTIDE SEQUENCE [LARGE SCALE GENOMIC DNA]</scope>
    <source>
        <strain evidence="5 6">IP1</strain>
    </source>
</reference>
<dbReference type="GO" id="GO:0008333">
    <property type="term" value="P:endosome to lysosome transport"/>
    <property type="evidence" value="ECO:0007669"/>
    <property type="project" value="TreeGrafter"/>
</dbReference>
<dbReference type="SMART" id="SM00176">
    <property type="entry name" value="RAN"/>
    <property type="match status" value="1"/>
</dbReference>
<keyword evidence="3" id="KW-0547">Nucleotide-binding</keyword>
<dbReference type="GO" id="GO:0005764">
    <property type="term" value="C:lysosome"/>
    <property type="evidence" value="ECO:0007669"/>
    <property type="project" value="TreeGrafter"/>
</dbReference>
<evidence type="ECO:0000256" key="3">
    <source>
        <dbReference type="ARBA" id="ARBA00022741"/>
    </source>
</evidence>
<dbReference type="PROSITE" id="PS51419">
    <property type="entry name" value="RAB"/>
    <property type="match status" value="1"/>
</dbReference>
<dbReference type="GO" id="GO:0090385">
    <property type="term" value="P:phagosome-lysosome fusion"/>
    <property type="evidence" value="ECO:0007669"/>
    <property type="project" value="TreeGrafter"/>
</dbReference>
<name>A0A0A1U8A9_ENTIV</name>
<protein>
    <submittedName>
        <fullName evidence="5">Rab17, putative</fullName>
    </submittedName>
</protein>
<organism evidence="5 6">
    <name type="scientific">Entamoeba invadens IP1</name>
    <dbReference type="NCBI Taxonomy" id="370355"/>
    <lineage>
        <taxon>Eukaryota</taxon>
        <taxon>Amoebozoa</taxon>
        <taxon>Evosea</taxon>
        <taxon>Archamoebae</taxon>
        <taxon>Mastigamoebida</taxon>
        <taxon>Entamoebidae</taxon>
        <taxon>Entamoeba</taxon>
    </lineage>
</organism>
<dbReference type="PRINTS" id="PR00449">
    <property type="entry name" value="RASTRNSFRMNG"/>
</dbReference>
<dbReference type="RefSeq" id="XP_004257951.1">
    <property type="nucleotide sequence ID" value="XM_004257903.1"/>
</dbReference>
<dbReference type="PANTHER" id="PTHR47981:SF20">
    <property type="entry name" value="RAS-RELATED PROTEIN RAB-7A"/>
    <property type="match status" value="1"/>
</dbReference>
<dbReference type="GeneID" id="14890363"/>
<dbReference type="GO" id="GO:0045335">
    <property type="term" value="C:phagocytic vesicle"/>
    <property type="evidence" value="ECO:0007669"/>
    <property type="project" value="TreeGrafter"/>
</dbReference>
<dbReference type="FunFam" id="3.40.50.300:FF:001800">
    <property type="entry name" value="Rab family GTPase"/>
    <property type="match status" value="1"/>
</dbReference>
<evidence type="ECO:0000313" key="5">
    <source>
        <dbReference type="EMBL" id="ELP91180.1"/>
    </source>
</evidence>
<dbReference type="SMART" id="SM00173">
    <property type="entry name" value="RAS"/>
    <property type="match status" value="1"/>
</dbReference>
<evidence type="ECO:0000256" key="4">
    <source>
        <dbReference type="ARBA" id="ARBA00023134"/>
    </source>
</evidence>
<keyword evidence="6" id="KW-1185">Reference proteome</keyword>
<comment type="similarity">
    <text evidence="2">Belongs to the small GTPase superfamily. Rho family.</text>
</comment>
<dbReference type="SMART" id="SM00175">
    <property type="entry name" value="RAB"/>
    <property type="match status" value="1"/>
</dbReference>
<dbReference type="PROSITE" id="PS51421">
    <property type="entry name" value="RAS"/>
    <property type="match status" value="1"/>
</dbReference>
<evidence type="ECO:0000256" key="1">
    <source>
        <dbReference type="ARBA" id="ARBA00006270"/>
    </source>
</evidence>
<dbReference type="InterPro" id="IPR005225">
    <property type="entry name" value="Small_GTP-bd"/>
</dbReference>
<dbReference type="GO" id="GO:0005770">
    <property type="term" value="C:late endosome"/>
    <property type="evidence" value="ECO:0007669"/>
    <property type="project" value="TreeGrafter"/>
</dbReference>
<comment type="similarity">
    <text evidence="1">Belongs to the small GTPase superfamily. Rab family.</text>
</comment>
<dbReference type="SUPFAM" id="SSF52540">
    <property type="entry name" value="P-loop containing nucleoside triphosphate hydrolases"/>
    <property type="match status" value="1"/>
</dbReference>
<dbReference type="OrthoDB" id="245989at2759"/>
<dbReference type="GO" id="GO:0003924">
    <property type="term" value="F:GTPase activity"/>
    <property type="evidence" value="ECO:0007669"/>
    <property type="project" value="InterPro"/>
</dbReference>
<dbReference type="InterPro" id="IPR027417">
    <property type="entry name" value="P-loop_NTPase"/>
</dbReference>
<dbReference type="AlphaFoldDB" id="A0A0A1U8A9"/>
<dbReference type="Proteomes" id="UP000014680">
    <property type="component" value="Unassembled WGS sequence"/>
</dbReference>
<dbReference type="KEGG" id="eiv:EIN_150070"/>
<gene>
    <name evidence="5" type="ORF">EIN_150070</name>
</gene>
<sequence length="205" mass="23090">MESPDILTLKIIVIGEPDAGKINVIRRYCHGVFEPTYRATIGVDFAVKFVTIGGKELQLRMWDVAGQEKYIGMTRVYYKDAQGAVILYNTTSEYSLEATNKWKEDLDTKVSLNGEPIPAILVGNNSELLTNEQRSQAENSLKQKVLQQRYTTGALISSKGDPKFNDVMEKLVRSILIKINVEDLEEDLVVLDEEQLGYQNNNNSV</sequence>
<dbReference type="Pfam" id="PF00071">
    <property type="entry name" value="Ras"/>
    <property type="match status" value="1"/>
</dbReference>
<dbReference type="Gene3D" id="3.40.50.300">
    <property type="entry name" value="P-loop containing nucleotide triphosphate hydrolases"/>
    <property type="match status" value="1"/>
</dbReference>
<evidence type="ECO:0000313" key="6">
    <source>
        <dbReference type="Proteomes" id="UP000014680"/>
    </source>
</evidence>
<dbReference type="InterPro" id="IPR001806">
    <property type="entry name" value="Small_GTPase"/>
</dbReference>
<accession>A0A0A1U8A9</accession>
<proteinExistence type="inferred from homology"/>
<evidence type="ECO:0000256" key="2">
    <source>
        <dbReference type="ARBA" id="ARBA00010142"/>
    </source>
</evidence>
<dbReference type="VEuPathDB" id="AmoebaDB:EIN_150070"/>